<keyword evidence="2" id="KW-0547">Nucleotide-binding</keyword>
<dbReference type="HAMAP" id="MF_00235">
    <property type="entry name" value="Adenylate_kinase_Adk"/>
    <property type="match status" value="1"/>
</dbReference>
<dbReference type="InterPro" id="IPR000850">
    <property type="entry name" value="Adenylat/UMP-CMP_kin"/>
</dbReference>
<reference evidence="6" key="1">
    <citation type="submission" date="2009-03" db="EMBL/GenBank/DDBJ databases">
        <title>Caligus clemensi ESTs and full-length cDNAs.</title>
        <authorList>
            <person name="Yasuike M."/>
            <person name="von Schalburg K."/>
            <person name="Cooper G."/>
            <person name="Leong J."/>
            <person name="Jones S.R.M."/>
            <person name="Koop B.F."/>
        </authorList>
    </citation>
    <scope>NUCLEOTIDE SEQUENCE</scope>
    <source>
        <tissue evidence="6">Whole</tissue>
    </source>
</reference>
<proteinExistence type="evidence at transcript level"/>
<sequence length="243" mass="27309">MAPTTALHPESIAESPEVRMVLLGPPGSGKGTQSPKLKEFFNICHLSTGDLLRHEVRNKTPLGHQIKSIIDAGKLVSDDVVLKLVEKNLDSKECQNGFLLDGYPRTVSQAEQLDKLLEKRKEPSLDAAVEFAIDDSLLVRRISGRWFHMASGRSYHEEFKPPKVHAVDDVTGEPLIKRKDDNAETLQKRLATYHSETMPLVDYYQKRQIHRRIDAALDSSTVFSTIKTIFADLNKFGMNQTTS</sequence>
<dbReference type="NCBIfam" id="TIGR01351">
    <property type="entry name" value="adk"/>
    <property type="match status" value="1"/>
</dbReference>
<dbReference type="Pfam" id="PF00406">
    <property type="entry name" value="ADK"/>
    <property type="match status" value="1"/>
</dbReference>
<dbReference type="EMBL" id="BT080397">
    <property type="protein sequence ID" value="ACO14821.1"/>
    <property type="molecule type" value="mRNA"/>
</dbReference>
<dbReference type="PRINTS" id="PR00094">
    <property type="entry name" value="ADENYLTKNASE"/>
</dbReference>
<protein>
    <submittedName>
        <fullName evidence="6">Adenylate kinase isoenzyme 2, mitochondrial</fullName>
    </submittedName>
</protein>
<gene>
    <name evidence="6" type="primary">KAD2</name>
</gene>
<evidence type="ECO:0000256" key="1">
    <source>
        <dbReference type="ARBA" id="ARBA00022679"/>
    </source>
</evidence>
<dbReference type="InterPro" id="IPR007862">
    <property type="entry name" value="Adenylate_kinase_lid-dom"/>
</dbReference>
<name>C1C0L8_CALCM</name>
<evidence type="ECO:0000256" key="2">
    <source>
        <dbReference type="ARBA" id="ARBA00022741"/>
    </source>
</evidence>
<feature type="domain" description="Adenylate kinase active site lid" evidence="5">
    <location>
        <begin position="145"/>
        <end position="180"/>
    </location>
</feature>
<keyword evidence="3 4" id="KW-0418">Kinase</keyword>
<dbReference type="Pfam" id="PF05191">
    <property type="entry name" value="ADK_lid"/>
    <property type="match status" value="1"/>
</dbReference>
<comment type="similarity">
    <text evidence="4">Belongs to the adenylate kinase family.</text>
</comment>
<dbReference type="CDD" id="cd01428">
    <property type="entry name" value="ADK"/>
    <property type="match status" value="1"/>
</dbReference>
<dbReference type="InterPro" id="IPR006259">
    <property type="entry name" value="Adenyl_kin_sub"/>
</dbReference>
<dbReference type="FunFam" id="3.40.50.300:FF:000106">
    <property type="entry name" value="Adenylate kinase mitochondrial"/>
    <property type="match status" value="1"/>
</dbReference>
<dbReference type="Gene3D" id="3.40.50.300">
    <property type="entry name" value="P-loop containing nucleotide triphosphate hydrolases"/>
    <property type="match status" value="1"/>
</dbReference>
<dbReference type="InterPro" id="IPR033690">
    <property type="entry name" value="Adenylat_kinase_CS"/>
</dbReference>
<keyword evidence="1 4" id="KW-0808">Transferase</keyword>
<accession>C1C0L8</accession>
<organism evidence="6">
    <name type="scientific">Caligus clemensi</name>
    <name type="common">Sea louse</name>
    <dbReference type="NCBI Taxonomy" id="344056"/>
    <lineage>
        <taxon>Eukaryota</taxon>
        <taxon>Metazoa</taxon>
        <taxon>Ecdysozoa</taxon>
        <taxon>Arthropoda</taxon>
        <taxon>Crustacea</taxon>
        <taxon>Multicrustacea</taxon>
        <taxon>Hexanauplia</taxon>
        <taxon>Copepoda</taxon>
        <taxon>Siphonostomatoida</taxon>
        <taxon>Caligidae</taxon>
        <taxon>Caligus</taxon>
    </lineage>
</organism>
<dbReference type="SUPFAM" id="SSF52540">
    <property type="entry name" value="P-loop containing nucleoside triphosphate hydrolases"/>
    <property type="match status" value="1"/>
</dbReference>
<dbReference type="AlphaFoldDB" id="C1C0L8"/>
<dbReference type="GO" id="GO:0004017">
    <property type="term" value="F:AMP kinase activity"/>
    <property type="evidence" value="ECO:0007669"/>
    <property type="project" value="InterPro"/>
</dbReference>
<dbReference type="InterPro" id="IPR027417">
    <property type="entry name" value="P-loop_NTPase"/>
</dbReference>
<evidence type="ECO:0000259" key="5">
    <source>
        <dbReference type="Pfam" id="PF05191"/>
    </source>
</evidence>
<evidence type="ECO:0000256" key="3">
    <source>
        <dbReference type="ARBA" id="ARBA00022777"/>
    </source>
</evidence>
<dbReference type="PANTHER" id="PTHR23359">
    <property type="entry name" value="NUCLEOTIDE KINASE"/>
    <property type="match status" value="1"/>
</dbReference>
<dbReference type="PROSITE" id="PS00113">
    <property type="entry name" value="ADENYLATE_KINASE"/>
    <property type="match status" value="1"/>
</dbReference>
<evidence type="ECO:0000256" key="4">
    <source>
        <dbReference type="RuleBase" id="RU003330"/>
    </source>
</evidence>
<evidence type="ECO:0000313" key="6">
    <source>
        <dbReference type="EMBL" id="ACO14821.1"/>
    </source>
</evidence>
<dbReference type="GO" id="GO:0005524">
    <property type="term" value="F:ATP binding"/>
    <property type="evidence" value="ECO:0007669"/>
    <property type="project" value="InterPro"/>
</dbReference>
<dbReference type="NCBIfam" id="NF001381">
    <property type="entry name" value="PRK00279.1-3"/>
    <property type="match status" value="1"/>
</dbReference>